<feature type="domain" description="FAD-binding" evidence="3">
    <location>
        <begin position="99"/>
        <end position="134"/>
    </location>
</feature>
<keyword evidence="2" id="KW-0963">Cytoplasm</keyword>
<dbReference type="OMA" id="WPEGTGC"/>
<dbReference type="GO" id="GO:0071949">
    <property type="term" value="F:FAD binding"/>
    <property type="evidence" value="ECO:0007669"/>
    <property type="project" value="InterPro"/>
</dbReference>
<evidence type="ECO:0000313" key="6">
    <source>
        <dbReference type="Proteomes" id="UP000318571"/>
    </source>
</evidence>
<dbReference type="OrthoDB" id="20799at2759"/>
<sequence length="555" mass="63077">MAPNFLRRQTTSSGPEPPPEAIQAFKEFVEADTFPEACKSFKAVLLQLNLAPAPFREFYPKFKAALKDHVPFKYKEIFKILDAKAKQKPYQSCPAENQRVLVVGGGPCGLRTAIEVQLLGAKTICIEKREDFTRNNILKLWKFIIPDLKSLAVKKFVGQFCSGQINHIGIKCLQLYLAKIAMFLGIGMYAPLQLDDLIEPQGEKGWTAKLSPPGSELDMFEFDMIVIASGKKVALEGFNRRSLDAKMAIAVTANFRNTRTPEEAKVNQISGISKQYHQQFFKDMVQECRIDLENIVYYRGETHYFVMTALRSSLIEKGVILRDSDDRKTLLSPTNINREKLHQFAIEAAQFSTSKFSSKLPVTEFALDARGRPDCAIFDFTNLYSARNACKVKVRNGHQLLMAIVGDSLLEPFWPEGTGCGRGFLSSLDAAWLLRQWALSRVNPLEILTERENVYKLLSQTTDGGGNLKTNYKAFTTNPETRYRTIPKKIDHEKILELYDSDAIEEVDFVKEKFMNKQFYEPKAHKTLLQRLRKGMVKKKTQVVNVIRRQRATTA</sequence>
<proteinExistence type="predicted"/>
<evidence type="ECO:0000256" key="2">
    <source>
        <dbReference type="ARBA" id="ARBA00022490"/>
    </source>
</evidence>
<reference evidence="5 6" key="1">
    <citation type="journal article" date="2018" name="Nat. Ecol. Evol.">
        <title>Genomic signatures of mitonuclear coevolution across populations of Tigriopus californicus.</title>
        <authorList>
            <person name="Barreto F.S."/>
            <person name="Watson E.T."/>
            <person name="Lima T.G."/>
            <person name="Willett C.S."/>
            <person name="Edmands S."/>
            <person name="Li W."/>
            <person name="Burton R.S."/>
        </authorList>
    </citation>
    <scope>NUCLEOTIDE SEQUENCE [LARGE SCALE GENOMIC DNA]</scope>
    <source>
        <strain evidence="5 6">San Diego</strain>
    </source>
</reference>
<gene>
    <name evidence="5" type="ORF">TCAL_11370</name>
</gene>
<dbReference type="PANTHER" id="PTHR23167:SF54">
    <property type="entry name" value="[F-ACTIN]-MONOOXYGENASE MICAL"/>
    <property type="match status" value="1"/>
</dbReference>
<dbReference type="STRING" id="6832.A0A553NXW6"/>
<dbReference type="Pfam" id="PF25413">
    <property type="entry name" value="Rossman_Mical"/>
    <property type="match status" value="1"/>
</dbReference>
<feature type="domain" description="[F-actin]-monooxygenase MICAL1-3-like Rossman" evidence="4">
    <location>
        <begin position="247"/>
        <end position="379"/>
    </location>
</feature>
<evidence type="ECO:0000259" key="3">
    <source>
        <dbReference type="Pfam" id="PF01494"/>
    </source>
</evidence>
<comment type="subcellular location">
    <subcellularLocation>
        <location evidence="1">Cytoplasm</location>
    </subcellularLocation>
</comment>
<dbReference type="InterPro" id="IPR036188">
    <property type="entry name" value="FAD/NAD-bd_sf"/>
</dbReference>
<name>A0A553NXW6_TIGCA</name>
<evidence type="ECO:0000313" key="5">
    <source>
        <dbReference type="EMBL" id="TRY70270.1"/>
    </source>
</evidence>
<dbReference type="EMBL" id="VCGU01000009">
    <property type="protein sequence ID" value="TRY70270.1"/>
    <property type="molecule type" value="Genomic_DNA"/>
</dbReference>
<organism evidence="5 6">
    <name type="scientific">Tigriopus californicus</name>
    <name type="common">Marine copepod</name>
    <dbReference type="NCBI Taxonomy" id="6832"/>
    <lineage>
        <taxon>Eukaryota</taxon>
        <taxon>Metazoa</taxon>
        <taxon>Ecdysozoa</taxon>
        <taxon>Arthropoda</taxon>
        <taxon>Crustacea</taxon>
        <taxon>Multicrustacea</taxon>
        <taxon>Hexanauplia</taxon>
        <taxon>Copepoda</taxon>
        <taxon>Harpacticoida</taxon>
        <taxon>Harpacticidae</taxon>
        <taxon>Tigriopus</taxon>
    </lineage>
</organism>
<dbReference type="Pfam" id="PF01494">
    <property type="entry name" value="FAD_binding_3"/>
    <property type="match status" value="1"/>
</dbReference>
<protein>
    <submittedName>
        <fullName evidence="5">Uncharacterized protein</fullName>
    </submittedName>
</protein>
<dbReference type="InterPro" id="IPR057494">
    <property type="entry name" value="Rossman_Mical"/>
</dbReference>
<accession>A0A553NXW6</accession>
<evidence type="ECO:0000256" key="1">
    <source>
        <dbReference type="ARBA" id="ARBA00004496"/>
    </source>
</evidence>
<dbReference type="Proteomes" id="UP000318571">
    <property type="component" value="Chromosome 9"/>
</dbReference>
<dbReference type="AlphaFoldDB" id="A0A553NXW6"/>
<dbReference type="InterPro" id="IPR002938">
    <property type="entry name" value="FAD-bd"/>
</dbReference>
<dbReference type="PANTHER" id="PTHR23167">
    <property type="entry name" value="CALPONIN HOMOLOGY DOMAIN-CONTAINING PROTEIN DDB_G0272472-RELATED"/>
    <property type="match status" value="1"/>
</dbReference>
<comment type="caution">
    <text evidence="5">The sequence shown here is derived from an EMBL/GenBank/DDBJ whole genome shotgun (WGS) entry which is preliminary data.</text>
</comment>
<dbReference type="SUPFAM" id="SSF51905">
    <property type="entry name" value="FAD/NAD(P)-binding domain"/>
    <property type="match status" value="1"/>
</dbReference>
<dbReference type="GO" id="GO:0005737">
    <property type="term" value="C:cytoplasm"/>
    <property type="evidence" value="ECO:0007669"/>
    <property type="project" value="UniProtKB-SubCell"/>
</dbReference>
<dbReference type="Gene3D" id="3.50.50.60">
    <property type="entry name" value="FAD/NAD(P)-binding domain"/>
    <property type="match status" value="1"/>
</dbReference>
<dbReference type="InterPro" id="IPR050540">
    <property type="entry name" value="F-actin_Monoox_Mical"/>
</dbReference>
<keyword evidence="6" id="KW-1185">Reference proteome</keyword>
<evidence type="ECO:0000259" key="4">
    <source>
        <dbReference type="Pfam" id="PF25413"/>
    </source>
</evidence>